<protein>
    <recommendedName>
        <fullName evidence="6">Carcinoembryonic antigen-related cell adhesion molecule 1</fullName>
    </recommendedName>
</protein>
<dbReference type="OrthoDB" id="5347452at2759"/>
<gene>
    <name evidence="4" type="ORF">PENSUB_469</name>
</gene>
<keyword evidence="2" id="KW-0812">Transmembrane</keyword>
<feature type="compositionally biased region" description="Low complexity" evidence="1">
    <location>
        <begin position="255"/>
        <end position="280"/>
    </location>
</feature>
<keyword evidence="5" id="KW-1185">Reference proteome</keyword>
<feature type="compositionally biased region" description="Pro residues" evidence="1">
    <location>
        <begin position="338"/>
        <end position="348"/>
    </location>
</feature>
<keyword evidence="3" id="KW-0732">Signal</keyword>
<keyword evidence="2" id="KW-0472">Membrane</keyword>
<dbReference type="Proteomes" id="UP000186955">
    <property type="component" value="Unassembled WGS sequence"/>
</dbReference>
<organism evidence="4 5">
    <name type="scientific">Penicillium subrubescens</name>
    <dbReference type="NCBI Taxonomy" id="1316194"/>
    <lineage>
        <taxon>Eukaryota</taxon>
        <taxon>Fungi</taxon>
        <taxon>Dikarya</taxon>
        <taxon>Ascomycota</taxon>
        <taxon>Pezizomycotina</taxon>
        <taxon>Eurotiomycetes</taxon>
        <taxon>Eurotiomycetidae</taxon>
        <taxon>Eurotiales</taxon>
        <taxon>Aspergillaceae</taxon>
        <taxon>Penicillium</taxon>
    </lineage>
</organism>
<feature type="chain" id="PRO_5012637741" description="Carcinoembryonic antigen-related cell adhesion molecule 1" evidence="3">
    <location>
        <begin position="21"/>
        <end position="423"/>
    </location>
</feature>
<evidence type="ECO:0000313" key="4">
    <source>
        <dbReference type="EMBL" id="OKP13894.1"/>
    </source>
</evidence>
<reference evidence="4 5" key="1">
    <citation type="submission" date="2016-10" db="EMBL/GenBank/DDBJ databases">
        <title>Genome sequence of the ascomycete fungus Penicillium subrubescens.</title>
        <authorList>
            <person name="De Vries R.P."/>
            <person name="Peng M."/>
            <person name="Dilokpimol A."/>
            <person name="Hilden K."/>
            <person name="Makela M.R."/>
            <person name="Grigoriev I."/>
            <person name="Riley R."/>
            <person name="Granchi Z."/>
        </authorList>
    </citation>
    <scope>NUCLEOTIDE SEQUENCE [LARGE SCALE GENOMIC DNA]</scope>
    <source>
        <strain evidence="4 5">CBS 132785</strain>
    </source>
</reference>
<evidence type="ECO:0000256" key="1">
    <source>
        <dbReference type="SAM" id="MobiDB-lite"/>
    </source>
</evidence>
<feature type="signal peptide" evidence="3">
    <location>
        <begin position="1"/>
        <end position="20"/>
    </location>
</feature>
<name>A0A1Q5UN68_9EURO</name>
<evidence type="ECO:0008006" key="6">
    <source>
        <dbReference type="Google" id="ProtNLM"/>
    </source>
</evidence>
<feature type="region of interest" description="Disordered" evidence="1">
    <location>
        <begin position="254"/>
        <end position="280"/>
    </location>
</feature>
<feature type="compositionally biased region" description="Low complexity" evidence="1">
    <location>
        <begin position="349"/>
        <end position="360"/>
    </location>
</feature>
<proteinExistence type="predicted"/>
<dbReference type="STRING" id="1316194.A0A1Q5UN68"/>
<feature type="region of interest" description="Disordered" evidence="1">
    <location>
        <begin position="323"/>
        <end position="360"/>
    </location>
</feature>
<comment type="caution">
    <text evidence="4">The sequence shown here is derived from an EMBL/GenBank/DDBJ whole genome shotgun (WGS) entry which is preliminary data.</text>
</comment>
<sequence length="423" mass="44119">MVRKQSIGLYALSFFPLTRALGVSTTSSTASAHDPLRLDLPEATPWADSGVRGLHRRANGYNDSYTGTVVSATGSAANPATTTYTEWASASVCGFVDGILDYSSEIACYGYTQCVFHTADVNYPAMVGCCDNAYSQQCLFETTCYDAARIAATPTLTESPANEFAIFCTKSTAASCIQWTYPELSITDFGCSSIHTTQTLYLTAHPYSNNVPVSSSLSYVGGIPTVASVIGSLVNDNFISDYFHMAAATGSVNRNVPSSTGVGSSTAASGSSTGSAAATPAHHSSNTAAIAGGVVGGVVGLAGIGAAIFMFILMKKKKQAQQPAYEPAPTDGSVLSSTPPPPPPPPPMSESLPSPSEVSGSSFHKYAAVDAYQADMKYQSGPIPQEMDARSFVAELPAPAHDTRPLSYVETPISYTSGHRYGS</sequence>
<evidence type="ECO:0000256" key="2">
    <source>
        <dbReference type="SAM" id="Phobius"/>
    </source>
</evidence>
<keyword evidence="2" id="KW-1133">Transmembrane helix</keyword>
<accession>A0A1Q5UN68</accession>
<dbReference type="AlphaFoldDB" id="A0A1Q5UN68"/>
<feature type="transmembrane region" description="Helical" evidence="2">
    <location>
        <begin position="289"/>
        <end position="313"/>
    </location>
</feature>
<dbReference type="EMBL" id="MNBE01000123">
    <property type="protein sequence ID" value="OKP13894.1"/>
    <property type="molecule type" value="Genomic_DNA"/>
</dbReference>
<evidence type="ECO:0000256" key="3">
    <source>
        <dbReference type="SAM" id="SignalP"/>
    </source>
</evidence>
<evidence type="ECO:0000313" key="5">
    <source>
        <dbReference type="Proteomes" id="UP000186955"/>
    </source>
</evidence>